<evidence type="ECO:0000313" key="1">
    <source>
        <dbReference type="EMBL" id="KAL0576443.1"/>
    </source>
</evidence>
<comment type="caution">
    <text evidence="1">The sequence shown here is derived from an EMBL/GenBank/DDBJ whole genome shotgun (WGS) entry which is preliminary data.</text>
</comment>
<organism evidence="1 2">
    <name type="scientific">Marasmius crinis-equi</name>
    <dbReference type="NCBI Taxonomy" id="585013"/>
    <lineage>
        <taxon>Eukaryota</taxon>
        <taxon>Fungi</taxon>
        <taxon>Dikarya</taxon>
        <taxon>Basidiomycota</taxon>
        <taxon>Agaricomycotina</taxon>
        <taxon>Agaricomycetes</taxon>
        <taxon>Agaricomycetidae</taxon>
        <taxon>Agaricales</taxon>
        <taxon>Marasmiineae</taxon>
        <taxon>Marasmiaceae</taxon>
        <taxon>Marasmius</taxon>
    </lineage>
</organism>
<reference evidence="1 2" key="1">
    <citation type="submission" date="2024-02" db="EMBL/GenBank/DDBJ databases">
        <title>A draft genome for the cacao thread blight pathogen Marasmius crinis-equi.</title>
        <authorList>
            <person name="Cohen S.P."/>
            <person name="Baruah I.K."/>
            <person name="Amoako-Attah I."/>
            <person name="Bukari Y."/>
            <person name="Meinhardt L.W."/>
            <person name="Bailey B.A."/>
        </authorList>
    </citation>
    <scope>NUCLEOTIDE SEQUENCE [LARGE SCALE GENOMIC DNA]</scope>
    <source>
        <strain evidence="1 2">GH-76</strain>
    </source>
</reference>
<dbReference type="EMBL" id="JBAHYK010000223">
    <property type="protein sequence ID" value="KAL0576443.1"/>
    <property type="molecule type" value="Genomic_DNA"/>
</dbReference>
<evidence type="ECO:0000313" key="2">
    <source>
        <dbReference type="Proteomes" id="UP001465976"/>
    </source>
</evidence>
<gene>
    <name evidence="1" type="ORF">V5O48_005548</name>
</gene>
<dbReference type="SUPFAM" id="SSF52047">
    <property type="entry name" value="RNI-like"/>
    <property type="match status" value="1"/>
</dbReference>
<accession>A0ABR3FM10</accession>
<sequence length="414" mass="48150">MHIYLDHKEHALQPIKLSLSHLKGYPLMLTVVDNIHHEDPRPEYWEEFCHMFTEQCHCWHQVDFVEVQLLVSYMVDNPLEHTPLLEVVAYNLFEHCFINTPKLTSVNFDWGEDVPEPIMGMENIFPWSTMRHLQLDYDTQATLAGIFKALQIGVDLESLKCTGCTMMWTHGTWWPYKARNHRWAKDKDCLETNLSSLTIDMWDCQGFYEIVHDLFRSLVLPSLDSLDISCLQGQFLDTTHFLGVWPWDVLRECFKQSGCNLTTLTLGGLPLSECDVLSLLELCPSIHTFTLHEVSIKKCPEQVPQTITKSLVKRLQGSTPSENVFSVQDPVLTKLTYLRLKARPHFDTDEEFVEFVKSRWFVSGYDGACVMERLRTVELHVEKWKLPEKTYKSLKWINSDGMMISVFGDEERVV</sequence>
<protein>
    <submittedName>
        <fullName evidence="1">Uncharacterized protein</fullName>
    </submittedName>
</protein>
<keyword evidence="2" id="KW-1185">Reference proteome</keyword>
<name>A0ABR3FM10_9AGAR</name>
<proteinExistence type="predicted"/>
<dbReference type="Proteomes" id="UP001465976">
    <property type="component" value="Unassembled WGS sequence"/>
</dbReference>